<protein>
    <recommendedName>
        <fullName evidence="4">C-C motif chemokine</fullName>
    </recommendedName>
</protein>
<dbReference type="AlphaFoldDB" id="A0A8S4B2D9"/>
<keyword evidence="3" id="KW-1015">Disulfide bond</keyword>
<dbReference type="Gene3D" id="2.40.50.40">
    <property type="match status" value="1"/>
</dbReference>
<dbReference type="GO" id="GO:0005615">
    <property type="term" value="C:extracellular space"/>
    <property type="evidence" value="ECO:0007669"/>
    <property type="project" value="UniProtKB-KW"/>
</dbReference>
<organism evidence="6 7">
    <name type="scientific">Menidia menidia</name>
    <name type="common">Atlantic silverside</name>
    <dbReference type="NCBI Taxonomy" id="238744"/>
    <lineage>
        <taxon>Eukaryota</taxon>
        <taxon>Metazoa</taxon>
        <taxon>Chordata</taxon>
        <taxon>Craniata</taxon>
        <taxon>Vertebrata</taxon>
        <taxon>Euteleostomi</taxon>
        <taxon>Actinopterygii</taxon>
        <taxon>Neopterygii</taxon>
        <taxon>Teleostei</taxon>
        <taxon>Neoteleostei</taxon>
        <taxon>Acanthomorphata</taxon>
        <taxon>Ovalentaria</taxon>
        <taxon>Atherinomorphae</taxon>
        <taxon>Atheriniformes</taxon>
        <taxon>Atherinopsidae</taxon>
        <taxon>Menidiinae</taxon>
        <taxon>Menidia</taxon>
    </lineage>
</organism>
<dbReference type="SMART" id="SM00199">
    <property type="entry name" value="SCY"/>
    <property type="match status" value="1"/>
</dbReference>
<dbReference type="PROSITE" id="PS00472">
    <property type="entry name" value="SMALL_CYTOKINES_CC"/>
    <property type="match status" value="1"/>
</dbReference>
<evidence type="ECO:0000256" key="1">
    <source>
        <dbReference type="ARBA" id="ARBA00010868"/>
    </source>
</evidence>
<evidence type="ECO:0000256" key="2">
    <source>
        <dbReference type="ARBA" id="ARBA00022514"/>
    </source>
</evidence>
<evidence type="ECO:0000256" key="4">
    <source>
        <dbReference type="RuleBase" id="RU361150"/>
    </source>
</evidence>
<evidence type="ECO:0000256" key="3">
    <source>
        <dbReference type="ARBA" id="ARBA00023157"/>
    </source>
</evidence>
<dbReference type="SUPFAM" id="SSF54117">
    <property type="entry name" value="Interleukin 8-like chemokines"/>
    <property type="match status" value="1"/>
</dbReference>
<keyword evidence="4" id="KW-0964">Secreted</keyword>
<dbReference type="Pfam" id="PF00048">
    <property type="entry name" value="IL8"/>
    <property type="match status" value="1"/>
</dbReference>
<accession>A0A8S4B2D9</accession>
<dbReference type="PANTHER" id="PTHR12015">
    <property type="entry name" value="SMALL INDUCIBLE CYTOKINE A"/>
    <property type="match status" value="1"/>
</dbReference>
<keyword evidence="4" id="KW-0732">Signal</keyword>
<comment type="subcellular location">
    <subcellularLocation>
        <location evidence="4">Secreted</location>
    </subcellularLocation>
</comment>
<feature type="domain" description="Chemokine interleukin-8-like" evidence="5">
    <location>
        <begin position="26"/>
        <end position="84"/>
    </location>
</feature>
<comment type="similarity">
    <text evidence="1 4">Belongs to the intercrine beta (chemokine CC) family.</text>
</comment>
<feature type="signal peptide" evidence="4">
    <location>
        <begin position="1"/>
        <end position="23"/>
    </location>
</feature>
<keyword evidence="4" id="KW-0145">Chemotaxis</keyword>
<keyword evidence="7" id="KW-1185">Reference proteome</keyword>
<evidence type="ECO:0000313" key="7">
    <source>
        <dbReference type="Proteomes" id="UP000677803"/>
    </source>
</evidence>
<dbReference type="OrthoDB" id="8900217at2759"/>
<dbReference type="InterPro" id="IPR001811">
    <property type="entry name" value="Chemokine_IL8-like_dom"/>
</dbReference>
<name>A0A8S4B2D9_9TELE</name>
<gene>
    <name evidence="6" type="ORF">MMEN_LOCUS10184</name>
</gene>
<dbReference type="EMBL" id="CAJRST010011112">
    <property type="protein sequence ID" value="CAG5919066.1"/>
    <property type="molecule type" value="Genomic_DNA"/>
</dbReference>
<reference evidence="6" key="1">
    <citation type="submission" date="2021-05" db="EMBL/GenBank/DDBJ databases">
        <authorList>
            <person name="Tigano A."/>
        </authorList>
    </citation>
    <scope>NUCLEOTIDE SEQUENCE</scope>
</reference>
<feature type="chain" id="PRO_5035968410" description="C-C motif chemokine" evidence="4">
    <location>
        <begin position="24"/>
        <end position="111"/>
    </location>
</feature>
<evidence type="ECO:0000259" key="5">
    <source>
        <dbReference type="SMART" id="SM00199"/>
    </source>
</evidence>
<proteinExistence type="inferred from homology"/>
<dbReference type="Proteomes" id="UP000677803">
    <property type="component" value="Unassembled WGS sequence"/>
</dbReference>
<keyword evidence="2 4" id="KW-0202">Cytokine</keyword>
<dbReference type="PANTHER" id="PTHR12015:SF108">
    <property type="entry name" value="C-C MOTIF CHEMOKINE 20"/>
    <property type="match status" value="1"/>
</dbReference>
<dbReference type="GO" id="GO:0008009">
    <property type="term" value="F:chemokine activity"/>
    <property type="evidence" value="ECO:0007669"/>
    <property type="project" value="InterPro"/>
</dbReference>
<dbReference type="InterPro" id="IPR036048">
    <property type="entry name" value="Interleukin_8-like_sf"/>
</dbReference>
<dbReference type="InterPro" id="IPR000827">
    <property type="entry name" value="Chemokine_CC_CS"/>
</dbReference>
<dbReference type="GO" id="GO:0006955">
    <property type="term" value="P:immune response"/>
    <property type="evidence" value="ECO:0007669"/>
    <property type="project" value="InterPro"/>
</dbReference>
<dbReference type="InterPro" id="IPR039809">
    <property type="entry name" value="Chemokine_b/g/d"/>
</dbReference>
<evidence type="ECO:0000313" key="6">
    <source>
        <dbReference type="EMBL" id="CAG5919066.1"/>
    </source>
</evidence>
<sequence length="111" mass="12805">MAQRWSAKLFFCIIFITCTVTLAQIPLDCCLAVKNRTLDKTLFADYYPQAKGCNIDAMILVTRREKNLCVPPHEVWVQKIMSHIDSVKTWCKKKNYKGKRCFGVKPDGTLF</sequence>
<comment type="caution">
    <text evidence="6">The sequence shown here is derived from an EMBL/GenBank/DDBJ whole genome shotgun (WGS) entry which is preliminary data.</text>
</comment>